<dbReference type="GeneID" id="93587106"/>
<evidence type="ECO:0000256" key="11">
    <source>
        <dbReference type="SAM" id="SignalP"/>
    </source>
</evidence>
<feature type="domain" description="Thioredoxin" evidence="12">
    <location>
        <begin position="136"/>
        <end position="256"/>
    </location>
</feature>
<gene>
    <name evidence="13" type="ORF">DFL_004795</name>
</gene>
<dbReference type="SUPFAM" id="SSF52833">
    <property type="entry name" value="Thioredoxin-like"/>
    <property type="match status" value="2"/>
</dbReference>
<feature type="compositionally biased region" description="Basic and acidic residues" evidence="10">
    <location>
        <begin position="367"/>
        <end position="379"/>
    </location>
</feature>
<dbReference type="VEuPathDB" id="FungiDB:DFL_004795"/>
<dbReference type="GO" id="GO:0003756">
    <property type="term" value="F:protein disulfide isomerase activity"/>
    <property type="evidence" value="ECO:0007669"/>
    <property type="project" value="UniProtKB-EC"/>
</dbReference>
<dbReference type="InterPro" id="IPR005788">
    <property type="entry name" value="PDI_thioredoxin-like_dom"/>
</dbReference>
<keyword evidence="8" id="KW-0676">Redox-active center</keyword>
<proteinExistence type="inferred from homology"/>
<feature type="chain" id="PRO_5019075205" description="protein disulfide-isomerase" evidence="11">
    <location>
        <begin position="20"/>
        <end position="379"/>
    </location>
</feature>
<dbReference type="PANTHER" id="PTHR45672:SF11">
    <property type="entry name" value="PROTEIN DISULFIDE-ISOMERASE C17H9.14C"/>
    <property type="match status" value="1"/>
</dbReference>
<dbReference type="CDD" id="cd00238">
    <property type="entry name" value="ERp29c"/>
    <property type="match status" value="1"/>
</dbReference>
<dbReference type="InterPro" id="IPR011679">
    <property type="entry name" value="ERp29_C"/>
</dbReference>
<dbReference type="OrthoDB" id="10264505at2759"/>
<comment type="caution">
    <text evidence="13">The sequence shown here is derived from an EMBL/GenBank/DDBJ whole genome shotgun (WGS) entry which is preliminary data.</text>
</comment>
<dbReference type="InterPro" id="IPR017937">
    <property type="entry name" value="Thioredoxin_CS"/>
</dbReference>
<dbReference type="NCBIfam" id="TIGR01126">
    <property type="entry name" value="pdi_dom"/>
    <property type="match status" value="1"/>
</dbReference>
<dbReference type="PRINTS" id="PR00421">
    <property type="entry name" value="THIOREDOXIN"/>
</dbReference>
<feature type="region of interest" description="Disordered" evidence="10">
    <location>
        <begin position="358"/>
        <end position="379"/>
    </location>
</feature>
<dbReference type="PANTHER" id="PTHR45672">
    <property type="entry name" value="PROTEIN DISULFIDE-ISOMERASE C17H9.14C-RELATED"/>
    <property type="match status" value="1"/>
</dbReference>
<keyword evidence="4 11" id="KW-0732">Signal</keyword>
<name>A0A437A5P2_ARTFL</name>
<reference evidence="13 14" key="1">
    <citation type="submission" date="2019-01" db="EMBL/GenBank/DDBJ databases">
        <title>Intercellular communication is required for trap formation in the nematode-trapping fungus Duddingtonia flagrans.</title>
        <authorList>
            <person name="Youssar L."/>
            <person name="Wernet V."/>
            <person name="Hensel N."/>
            <person name="Hildebrandt H.-G."/>
            <person name="Fischer R."/>
        </authorList>
    </citation>
    <scope>NUCLEOTIDE SEQUENCE [LARGE SCALE GENOMIC DNA]</scope>
    <source>
        <strain evidence="13 14">CBS H-5679</strain>
    </source>
</reference>
<feature type="signal peptide" evidence="11">
    <location>
        <begin position="1"/>
        <end position="19"/>
    </location>
</feature>
<comment type="catalytic activity">
    <reaction evidence="1">
        <text>Catalyzes the rearrangement of -S-S- bonds in proteins.</text>
        <dbReference type="EC" id="5.3.4.1"/>
    </reaction>
</comment>
<evidence type="ECO:0000256" key="10">
    <source>
        <dbReference type="SAM" id="MobiDB-lite"/>
    </source>
</evidence>
<evidence type="ECO:0000313" key="13">
    <source>
        <dbReference type="EMBL" id="RVD86524.1"/>
    </source>
</evidence>
<dbReference type="Pfam" id="PF00085">
    <property type="entry name" value="Thioredoxin"/>
    <property type="match status" value="2"/>
</dbReference>
<dbReference type="STRING" id="97331.A0A437A5P2"/>
<dbReference type="PROSITE" id="PS00194">
    <property type="entry name" value="THIOREDOXIN_1"/>
    <property type="match status" value="2"/>
</dbReference>
<evidence type="ECO:0000256" key="4">
    <source>
        <dbReference type="ARBA" id="ARBA00022729"/>
    </source>
</evidence>
<evidence type="ECO:0000256" key="7">
    <source>
        <dbReference type="ARBA" id="ARBA00023235"/>
    </source>
</evidence>
<sequence length="379" mass="42030">MKFISAASVLLYAVVVAAGSNVIDLTPQNFDEIITNSGKPALVKFFAPWCGHCKKMAPTYDELGDAFESVKDQVVIAKVDADKHRELGKRFEIKGFPTLKWFDGKSDKPITYDSARTLDAMTKYITDKTGIKLKGAAAAKKEPVSPVKALTDSSFEAVANDPSKGVFVKFYAPWCGYCKMLAPIYEQLATTFAREPSVVIAEVNCDEVSAKIACAKYNIESYPTLIYFPAGSSEPIPHDGDRKIEALVDYINEQTGLNRLPGGGLNAKAGRIEVLDDIIRDKLPTGLVGAHDEFVEKVKGLEHKYAAYYVKVAKKLEEKKDYVKNELERLTKMVAKGGLHADKVDDITQRQNILKRFNGEEEETVAEEEKKKDTEKDEL</sequence>
<dbReference type="AlphaFoldDB" id="A0A437A5P2"/>
<organism evidence="13 14">
    <name type="scientific">Arthrobotrys flagrans</name>
    <name type="common">Nematode-trapping fungus</name>
    <name type="synonym">Trichothecium flagrans</name>
    <dbReference type="NCBI Taxonomy" id="97331"/>
    <lineage>
        <taxon>Eukaryota</taxon>
        <taxon>Fungi</taxon>
        <taxon>Dikarya</taxon>
        <taxon>Ascomycota</taxon>
        <taxon>Pezizomycotina</taxon>
        <taxon>Orbiliomycetes</taxon>
        <taxon>Orbiliales</taxon>
        <taxon>Orbiliaceae</taxon>
        <taxon>Arthrobotrys</taxon>
    </lineage>
</organism>
<dbReference type="Gene3D" id="3.40.30.10">
    <property type="entry name" value="Glutaredoxin"/>
    <property type="match status" value="2"/>
</dbReference>
<evidence type="ECO:0000256" key="5">
    <source>
        <dbReference type="ARBA" id="ARBA00022737"/>
    </source>
</evidence>
<evidence type="ECO:0000313" key="14">
    <source>
        <dbReference type="Proteomes" id="UP000283090"/>
    </source>
</evidence>
<comment type="similarity">
    <text evidence="2 9">Belongs to the protein disulfide isomerase family.</text>
</comment>
<dbReference type="PROSITE" id="PS51352">
    <property type="entry name" value="THIOREDOXIN_2"/>
    <property type="match status" value="2"/>
</dbReference>
<evidence type="ECO:0000256" key="2">
    <source>
        <dbReference type="ARBA" id="ARBA00006347"/>
    </source>
</evidence>
<dbReference type="Pfam" id="PF07749">
    <property type="entry name" value="ERp29"/>
    <property type="match status" value="1"/>
</dbReference>
<dbReference type="Proteomes" id="UP000283090">
    <property type="component" value="Unassembled WGS sequence"/>
</dbReference>
<dbReference type="InterPro" id="IPR013766">
    <property type="entry name" value="Thioredoxin_domain"/>
</dbReference>
<keyword evidence="14" id="KW-1185">Reference proteome</keyword>
<evidence type="ECO:0000256" key="3">
    <source>
        <dbReference type="ARBA" id="ARBA00012723"/>
    </source>
</evidence>
<dbReference type="InterPro" id="IPR051063">
    <property type="entry name" value="PDI"/>
</dbReference>
<dbReference type="EMBL" id="SAEB01000006">
    <property type="protein sequence ID" value="RVD86524.1"/>
    <property type="molecule type" value="Genomic_DNA"/>
</dbReference>
<dbReference type="FunFam" id="3.40.30.10:FF:000032">
    <property type="entry name" value="Protein disulfide-isomerase A6 homolog"/>
    <property type="match status" value="1"/>
</dbReference>
<dbReference type="EC" id="5.3.4.1" evidence="3"/>
<evidence type="ECO:0000256" key="8">
    <source>
        <dbReference type="ARBA" id="ARBA00023284"/>
    </source>
</evidence>
<evidence type="ECO:0000256" key="1">
    <source>
        <dbReference type="ARBA" id="ARBA00001182"/>
    </source>
</evidence>
<evidence type="ECO:0000256" key="9">
    <source>
        <dbReference type="RuleBase" id="RU004208"/>
    </source>
</evidence>
<dbReference type="GO" id="GO:0005783">
    <property type="term" value="C:endoplasmic reticulum"/>
    <property type="evidence" value="ECO:0007669"/>
    <property type="project" value="InterPro"/>
</dbReference>
<feature type="domain" description="Thioredoxin" evidence="12">
    <location>
        <begin position="7"/>
        <end position="130"/>
    </location>
</feature>
<dbReference type="GO" id="GO:0006457">
    <property type="term" value="P:protein folding"/>
    <property type="evidence" value="ECO:0007669"/>
    <property type="project" value="TreeGrafter"/>
</dbReference>
<keyword evidence="5" id="KW-0677">Repeat</keyword>
<dbReference type="InterPro" id="IPR036249">
    <property type="entry name" value="Thioredoxin-like_sf"/>
</dbReference>
<dbReference type="SUPFAM" id="SSF47933">
    <property type="entry name" value="ERP29 C domain-like"/>
    <property type="match status" value="1"/>
</dbReference>
<dbReference type="InterPro" id="IPR036356">
    <property type="entry name" value="ERp29_C_sf"/>
</dbReference>
<evidence type="ECO:0000259" key="12">
    <source>
        <dbReference type="PROSITE" id="PS51352"/>
    </source>
</evidence>
<evidence type="ECO:0000256" key="6">
    <source>
        <dbReference type="ARBA" id="ARBA00023157"/>
    </source>
</evidence>
<accession>A0A437A5P2</accession>
<dbReference type="CDD" id="cd02998">
    <property type="entry name" value="PDI_a_ERp38"/>
    <property type="match status" value="2"/>
</dbReference>
<keyword evidence="7" id="KW-0413">Isomerase</keyword>
<keyword evidence="6" id="KW-1015">Disulfide bond</keyword>
<dbReference type="Gene3D" id="1.20.1150.12">
    <property type="entry name" value="Endoplasmic reticulum resident protein 29, C-terminal domain"/>
    <property type="match status" value="1"/>
</dbReference>
<protein>
    <recommendedName>
        <fullName evidence="3">protein disulfide-isomerase</fullName>
        <ecNumber evidence="3">5.3.4.1</ecNumber>
    </recommendedName>
</protein>
<dbReference type="RefSeq" id="XP_067492068.1">
    <property type="nucleotide sequence ID" value="XM_067633949.1"/>
</dbReference>